<evidence type="ECO:0000259" key="8">
    <source>
        <dbReference type="Pfam" id="PF20684"/>
    </source>
</evidence>
<dbReference type="Proteomes" id="UP000803844">
    <property type="component" value="Unassembled WGS sequence"/>
</dbReference>
<feature type="region of interest" description="Disordered" evidence="6">
    <location>
        <begin position="82"/>
        <end position="105"/>
    </location>
</feature>
<feature type="transmembrane region" description="Helical" evidence="7">
    <location>
        <begin position="50"/>
        <end position="75"/>
    </location>
</feature>
<feature type="region of interest" description="Disordered" evidence="6">
    <location>
        <begin position="124"/>
        <end position="160"/>
    </location>
</feature>
<dbReference type="OrthoDB" id="4682787at2759"/>
<keyword evidence="3 7" id="KW-1133">Transmembrane helix</keyword>
<evidence type="ECO:0000313" key="9">
    <source>
        <dbReference type="EMBL" id="KAF3766572.1"/>
    </source>
</evidence>
<reference evidence="9" key="1">
    <citation type="journal article" date="2020" name="Phytopathology">
        <title>Genome sequence of the chestnut blight fungus Cryphonectria parasitica EP155: A fundamental resource for an archetypical invasive plant pathogen.</title>
        <authorList>
            <person name="Crouch J.A."/>
            <person name="Dawe A."/>
            <person name="Aerts A."/>
            <person name="Barry K."/>
            <person name="Churchill A.C.L."/>
            <person name="Grimwood J."/>
            <person name="Hillman B."/>
            <person name="Milgroom M.G."/>
            <person name="Pangilinan J."/>
            <person name="Smith M."/>
            <person name="Salamov A."/>
            <person name="Schmutz J."/>
            <person name="Yadav J."/>
            <person name="Grigoriev I.V."/>
            <person name="Nuss D."/>
        </authorList>
    </citation>
    <scope>NUCLEOTIDE SEQUENCE</scope>
    <source>
        <strain evidence="9">EP155</strain>
    </source>
</reference>
<gene>
    <name evidence="9" type="ORF">M406DRAFT_330377</name>
</gene>
<dbReference type="InterPro" id="IPR052337">
    <property type="entry name" value="SAT4-like"/>
</dbReference>
<evidence type="ECO:0000256" key="7">
    <source>
        <dbReference type="SAM" id="Phobius"/>
    </source>
</evidence>
<feature type="region of interest" description="Disordered" evidence="6">
    <location>
        <begin position="178"/>
        <end position="198"/>
    </location>
</feature>
<feature type="domain" description="Rhodopsin" evidence="8">
    <location>
        <begin position="5"/>
        <end position="76"/>
    </location>
</feature>
<dbReference type="PANTHER" id="PTHR33048">
    <property type="entry name" value="PTH11-LIKE INTEGRAL MEMBRANE PROTEIN (AFU_ORTHOLOGUE AFUA_5G11245)"/>
    <property type="match status" value="1"/>
</dbReference>
<name>A0A9P4Y575_CRYP1</name>
<dbReference type="RefSeq" id="XP_040777533.1">
    <property type="nucleotide sequence ID" value="XM_040920512.1"/>
</dbReference>
<evidence type="ECO:0000313" key="10">
    <source>
        <dbReference type="Proteomes" id="UP000803844"/>
    </source>
</evidence>
<dbReference type="GeneID" id="63837641"/>
<keyword evidence="4 7" id="KW-0472">Membrane</keyword>
<keyword evidence="10" id="KW-1185">Reference proteome</keyword>
<organism evidence="9 10">
    <name type="scientific">Cryphonectria parasitica (strain ATCC 38755 / EP155)</name>
    <dbReference type="NCBI Taxonomy" id="660469"/>
    <lineage>
        <taxon>Eukaryota</taxon>
        <taxon>Fungi</taxon>
        <taxon>Dikarya</taxon>
        <taxon>Ascomycota</taxon>
        <taxon>Pezizomycotina</taxon>
        <taxon>Sordariomycetes</taxon>
        <taxon>Sordariomycetidae</taxon>
        <taxon>Diaporthales</taxon>
        <taxon>Cryphonectriaceae</taxon>
        <taxon>Cryphonectria-Endothia species complex</taxon>
        <taxon>Cryphonectria</taxon>
    </lineage>
</organism>
<evidence type="ECO:0000256" key="6">
    <source>
        <dbReference type="SAM" id="MobiDB-lite"/>
    </source>
</evidence>
<evidence type="ECO:0000256" key="3">
    <source>
        <dbReference type="ARBA" id="ARBA00022989"/>
    </source>
</evidence>
<comment type="similarity">
    <text evidence="5">Belongs to the SAT4 family.</text>
</comment>
<comment type="subcellular location">
    <subcellularLocation>
        <location evidence="1">Membrane</location>
        <topology evidence="1">Multi-pass membrane protein</topology>
    </subcellularLocation>
</comment>
<evidence type="ECO:0000256" key="5">
    <source>
        <dbReference type="ARBA" id="ARBA00038359"/>
    </source>
</evidence>
<protein>
    <recommendedName>
        <fullName evidence="8">Rhodopsin domain-containing protein</fullName>
    </recommendedName>
</protein>
<comment type="caution">
    <text evidence="9">The sequence shown here is derived from an EMBL/GenBank/DDBJ whole genome shotgun (WGS) entry which is preliminary data.</text>
</comment>
<proteinExistence type="inferred from homology"/>
<dbReference type="Pfam" id="PF20684">
    <property type="entry name" value="Fung_rhodopsin"/>
    <property type="match status" value="1"/>
</dbReference>
<evidence type="ECO:0000256" key="1">
    <source>
        <dbReference type="ARBA" id="ARBA00004141"/>
    </source>
</evidence>
<accession>A0A9P4Y575</accession>
<evidence type="ECO:0000256" key="2">
    <source>
        <dbReference type="ARBA" id="ARBA00022692"/>
    </source>
</evidence>
<dbReference type="GO" id="GO:0016020">
    <property type="term" value="C:membrane"/>
    <property type="evidence" value="ECO:0007669"/>
    <property type="project" value="UniProtKB-SubCell"/>
</dbReference>
<sequence>MSMRTLAMRQRLKIILLLSAGGVATATTAYRMVKNIQFLGSTDLTKDFTILSIFTLLELSIGLACACLPSVNVLVRTLQNRSSGAHRNPNVPRTSSPSRRLNNRHCETSANLTTLRWLSKVSKSTMTSIQPSPYGETRDHSSRGSTMVHTDVNEGLPRRGSGYEADLAISCGSPIEKCLSGTEGSTIDPKHDEEARGY</sequence>
<feature type="compositionally biased region" description="Polar residues" evidence="6">
    <location>
        <begin position="82"/>
        <end position="100"/>
    </location>
</feature>
<dbReference type="PANTHER" id="PTHR33048:SF47">
    <property type="entry name" value="INTEGRAL MEMBRANE PROTEIN-RELATED"/>
    <property type="match status" value="1"/>
</dbReference>
<feature type="compositionally biased region" description="Basic and acidic residues" evidence="6">
    <location>
        <begin position="188"/>
        <end position="198"/>
    </location>
</feature>
<keyword evidence="2 7" id="KW-0812">Transmembrane</keyword>
<dbReference type="InterPro" id="IPR049326">
    <property type="entry name" value="Rhodopsin_dom_fungi"/>
</dbReference>
<evidence type="ECO:0000256" key="4">
    <source>
        <dbReference type="ARBA" id="ARBA00023136"/>
    </source>
</evidence>
<dbReference type="EMBL" id="MU032347">
    <property type="protein sequence ID" value="KAF3766572.1"/>
    <property type="molecule type" value="Genomic_DNA"/>
</dbReference>
<dbReference type="AlphaFoldDB" id="A0A9P4Y575"/>